<feature type="compositionally biased region" description="Low complexity" evidence="1">
    <location>
        <begin position="38"/>
        <end position="48"/>
    </location>
</feature>
<feature type="compositionally biased region" description="Basic and acidic residues" evidence="1">
    <location>
        <begin position="10"/>
        <end position="24"/>
    </location>
</feature>
<sequence>MHGIGFIRPGVERSEGPTDPDNRGAARTITNASRPTQGAARAPAVARGAVERGRHRCLGGDATPPWAPS</sequence>
<name>A0A6J4UPT7_9BACT</name>
<dbReference type="AlphaFoldDB" id="A0A6J4UPT7"/>
<evidence type="ECO:0000313" key="2">
    <source>
        <dbReference type="EMBL" id="CAA9554378.1"/>
    </source>
</evidence>
<proteinExistence type="predicted"/>
<dbReference type="EMBL" id="CADCWG010000137">
    <property type="protein sequence ID" value="CAA9554378.1"/>
    <property type="molecule type" value="Genomic_DNA"/>
</dbReference>
<reference evidence="2" key="1">
    <citation type="submission" date="2020-02" db="EMBL/GenBank/DDBJ databases">
        <authorList>
            <person name="Meier V. D."/>
        </authorList>
    </citation>
    <scope>NUCLEOTIDE SEQUENCE</scope>
    <source>
        <strain evidence="2">AVDCRST_MAG49</strain>
    </source>
</reference>
<accession>A0A6J4UPT7</accession>
<protein>
    <submittedName>
        <fullName evidence="2">Uncharacterized protein</fullName>
    </submittedName>
</protein>
<organism evidence="2">
    <name type="scientific">uncultured Thermomicrobiales bacterium</name>
    <dbReference type="NCBI Taxonomy" id="1645740"/>
    <lineage>
        <taxon>Bacteria</taxon>
        <taxon>Pseudomonadati</taxon>
        <taxon>Thermomicrobiota</taxon>
        <taxon>Thermomicrobia</taxon>
        <taxon>Thermomicrobiales</taxon>
        <taxon>environmental samples</taxon>
    </lineage>
</organism>
<feature type="region of interest" description="Disordered" evidence="1">
    <location>
        <begin position="1"/>
        <end position="69"/>
    </location>
</feature>
<gene>
    <name evidence="2" type="ORF">AVDCRST_MAG49-2065</name>
</gene>
<evidence type="ECO:0000256" key="1">
    <source>
        <dbReference type="SAM" id="MobiDB-lite"/>
    </source>
</evidence>